<dbReference type="SUPFAM" id="SSF46785">
    <property type="entry name" value="Winged helix' DNA-binding domain"/>
    <property type="match status" value="1"/>
</dbReference>
<dbReference type="InterPro" id="IPR000524">
    <property type="entry name" value="Tscrpt_reg_HTH_GntR"/>
</dbReference>
<dbReference type="InterPro" id="IPR015422">
    <property type="entry name" value="PyrdxlP-dep_Trfase_small"/>
</dbReference>
<accession>A0ABR5ICH1</accession>
<dbReference type="Pfam" id="PF00392">
    <property type="entry name" value="GntR"/>
    <property type="match status" value="1"/>
</dbReference>
<reference evidence="7 8" key="1">
    <citation type="submission" date="2015-05" db="EMBL/GenBank/DDBJ databases">
        <title>Draft genome sequence of the bacterium Gordonia jacobaea a new member of the Gordonia genus.</title>
        <authorList>
            <person name="Jimenez-Galisteo G."/>
            <person name="Dominguez A."/>
            <person name="Munoz E."/>
            <person name="Vinas M."/>
        </authorList>
    </citation>
    <scope>NUCLEOTIDE SEQUENCE [LARGE SCALE GENOMIC DNA]</scope>
    <source>
        <strain evidence="8">mv1</strain>
    </source>
</reference>
<dbReference type="Proteomes" id="UP000037247">
    <property type="component" value="Unassembled WGS sequence"/>
</dbReference>
<evidence type="ECO:0000313" key="8">
    <source>
        <dbReference type="Proteomes" id="UP000037247"/>
    </source>
</evidence>
<dbReference type="SMART" id="SM00345">
    <property type="entry name" value="HTH_GNTR"/>
    <property type="match status" value="1"/>
</dbReference>
<dbReference type="EMBL" id="LDTZ01000016">
    <property type="protein sequence ID" value="KNA91342.1"/>
    <property type="molecule type" value="Genomic_DNA"/>
</dbReference>
<keyword evidence="8" id="KW-1185">Reference proteome</keyword>
<gene>
    <name evidence="7" type="ORF">ABW18_08970</name>
</gene>
<dbReference type="InterPro" id="IPR036388">
    <property type="entry name" value="WH-like_DNA-bd_sf"/>
</dbReference>
<evidence type="ECO:0000256" key="1">
    <source>
        <dbReference type="ARBA" id="ARBA00005384"/>
    </source>
</evidence>
<dbReference type="Gene3D" id="1.10.10.10">
    <property type="entry name" value="Winged helix-like DNA-binding domain superfamily/Winged helix DNA-binding domain"/>
    <property type="match status" value="1"/>
</dbReference>
<evidence type="ECO:0000256" key="4">
    <source>
        <dbReference type="ARBA" id="ARBA00023125"/>
    </source>
</evidence>
<keyword evidence="3" id="KW-0805">Transcription regulation</keyword>
<dbReference type="PANTHER" id="PTHR46577:SF1">
    <property type="entry name" value="HTH-TYPE TRANSCRIPTIONAL REGULATORY PROTEIN GABR"/>
    <property type="match status" value="1"/>
</dbReference>
<dbReference type="InterPro" id="IPR015424">
    <property type="entry name" value="PyrdxlP-dep_Trfase"/>
</dbReference>
<dbReference type="PROSITE" id="PS50949">
    <property type="entry name" value="HTH_GNTR"/>
    <property type="match status" value="1"/>
</dbReference>
<dbReference type="CDD" id="cd07377">
    <property type="entry name" value="WHTH_GntR"/>
    <property type="match status" value="1"/>
</dbReference>
<evidence type="ECO:0000256" key="2">
    <source>
        <dbReference type="ARBA" id="ARBA00022898"/>
    </source>
</evidence>
<dbReference type="Gene3D" id="3.90.1150.10">
    <property type="entry name" value="Aspartate Aminotransferase, domain 1"/>
    <property type="match status" value="1"/>
</dbReference>
<dbReference type="Gene3D" id="3.40.640.10">
    <property type="entry name" value="Type I PLP-dependent aspartate aminotransferase-like (Major domain)"/>
    <property type="match status" value="1"/>
</dbReference>
<sequence length="468" mass="49598">MFDDSSSRIAQYLRLLAEREQPGSRLPSTRALAKQFGAGPVTVQRALAALVADGIVETRSGEGTFVASRRSALRRDIGWQTAALGPERSGIPATGSTLRMVPHDTIAMHGGYPDDELLPQEPVAAAVRRVSRRAEAFTRPPVAGVPELRRWFVSELAGVEGGAGGWRDSDVVITSGGQAALAATMRAIAAPGEAIVMESPTYWGAIAAARQAGLVIVPVARTGGAPSAVDLDTAFATSGARVFYAQPNYANPTGEQWSAQQRAEVLDVVAAHRAFVVEDDWAHDFGIDTVPRTLVSADENGHVIYLRSLTKSMSSSIRVAAVMARGPVRQRIESALALSDLYVSPILQLAALDVVTRPAWRTSLQRLRRGLGGRRDALLDALRAEPSLTATTPPGGLHLWVRLPDVGAGDVPTDPDVVAARALARGLSVVAGREWFPAEPTGPYVRLSYAAAGPDRYAEAVEILAGSC</sequence>
<dbReference type="RefSeq" id="WP_049698674.1">
    <property type="nucleotide sequence ID" value="NZ_LDTZ01000016.1"/>
</dbReference>
<name>A0ABR5ICH1_9ACTN</name>
<dbReference type="InterPro" id="IPR015421">
    <property type="entry name" value="PyrdxlP-dep_Trfase_major"/>
</dbReference>
<dbReference type="CDD" id="cd00609">
    <property type="entry name" value="AAT_like"/>
    <property type="match status" value="1"/>
</dbReference>
<dbReference type="InterPro" id="IPR004839">
    <property type="entry name" value="Aminotransferase_I/II_large"/>
</dbReference>
<evidence type="ECO:0000256" key="3">
    <source>
        <dbReference type="ARBA" id="ARBA00023015"/>
    </source>
</evidence>
<comment type="caution">
    <text evidence="7">The sequence shown here is derived from an EMBL/GenBank/DDBJ whole genome shotgun (WGS) entry which is preliminary data.</text>
</comment>
<keyword evidence="2" id="KW-0663">Pyridoxal phosphate</keyword>
<keyword evidence="5" id="KW-0804">Transcription</keyword>
<evidence type="ECO:0000256" key="5">
    <source>
        <dbReference type="ARBA" id="ARBA00023163"/>
    </source>
</evidence>
<evidence type="ECO:0000259" key="6">
    <source>
        <dbReference type="PROSITE" id="PS50949"/>
    </source>
</evidence>
<dbReference type="InterPro" id="IPR036390">
    <property type="entry name" value="WH_DNA-bd_sf"/>
</dbReference>
<dbReference type="InterPro" id="IPR051446">
    <property type="entry name" value="HTH_trans_reg/aminotransferase"/>
</dbReference>
<organism evidence="7 8">
    <name type="scientific">Gordonia jacobaea</name>
    <dbReference type="NCBI Taxonomy" id="122202"/>
    <lineage>
        <taxon>Bacteria</taxon>
        <taxon>Bacillati</taxon>
        <taxon>Actinomycetota</taxon>
        <taxon>Actinomycetes</taxon>
        <taxon>Mycobacteriales</taxon>
        <taxon>Gordoniaceae</taxon>
        <taxon>Gordonia</taxon>
    </lineage>
</organism>
<proteinExistence type="inferred from homology"/>
<comment type="similarity">
    <text evidence="1">In the C-terminal section; belongs to the class-I pyridoxal-phosphate-dependent aminotransferase family.</text>
</comment>
<dbReference type="PANTHER" id="PTHR46577">
    <property type="entry name" value="HTH-TYPE TRANSCRIPTIONAL REGULATORY PROTEIN GABR"/>
    <property type="match status" value="1"/>
</dbReference>
<dbReference type="Pfam" id="PF00155">
    <property type="entry name" value="Aminotran_1_2"/>
    <property type="match status" value="1"/>
</dbReference>
<protein>
    <submittedName>
        <fullName evidence="7">GntR family transcriptional regulator</fullName>
    </submittedName>
</protein>
<feature type="domain" description="HTH gntR-type" evidence="6">
    <location>
        <begin position="1"/>
        <end position="69"/>
    </location>
</feature>
<dbReference type="SUPFAM" id="SSF53383">
    <property type="entry name" value="PLP-dependent transferases"/>
    <property type="match status" value="1"/>
</dbReference>
<keyword evidence="4" id="KW-0238">DNA-binding</keyword>
<evidence type="ECO:0000313" key="7">
    <source>
        <dbReference type="EMBL" id="KNA91342.1"/>
    </source>
</evidence>